<dbReference type="GO" id="GO:0003700">
    <property type="term" value="F:DNA-binding transcription factor activity"/>
    <property type="evidence" value="ECO:0007669"/>
    <property type="project" value="InterPro"/>
</dbReference>
<proteinExistence type="predicted"/>
<organism evidence="2">
    <name type="scientific">uncultured Solirubrobacteraceae bacterium</name>
    <dbReference type="NCBI Taxonomy" id="1162706"/>
    <lineage>
        <taxon>Bacteria</taxon>
        <taxon>Bacillati</taxon>
        <taxon>Actinomycetota</taxon>
        <taxon>Thermoleophilia</taxon>
        <taxon>Solirubrobacterales</taxon>
        <taxon>Solirubrobacteraceae</taxon>
        <taxon>environmental samples</taxon>
    </lineage>
</organism>
<dbReference type="PANTHER" id="PTHR33164">
    <property type="entry name" value="TRANSCRIPTIONAL REGULATOR, MARR FAMILY"/>
    <property type="match status" value="1"/>
</dbReference>
<feature type="domain" description="HTH marR-type" evidence="1">
    <location>
        <begin position="3"/>
        <end position="135"/>
    </location>
</feature>
<dbReference type="SMART" id="SM00347">
    <property type="entry name" value="HTH_MARR"/>
    <property type="match status" value="1"/>
</dbReference>
<dbReference type="PROSITE" id="PS50995">
    <property type="entry name" value="HTH_MARR_2"/>
    <property type="match status" value="1"/>
</dbReference>
<dbReference type="InterPro" id="IPR036390">
    <property type="entry name" value="WH_DNA-bd_sf"/>
</dbReference>
<dbReference type="InterPro" id="IPR039422">
    <property type="entry name" value="MarR/SlyA-like"/>
</dbReference>
<name>A0A6J4SZT4_9ACTN</name>
<dbReference type="Pfam" id="PF12802">
    <property type="entry name" value="MarR_2"/>
    <property type="match status" value="1"/>
</dbReference>
<dbReference type="InterPro" id="IPR036388">
    <property type="entry name" value="WH-like_DNA-bd_sf"/>
</dbReference>
<protein>
    <submittedName>
        <fullName evidence="2">Transcriptional regulator, MarR family</fullName>
    </submittedName>
</protein>
<evidence type="ECO:0000259" key="1">
    <source>
        <dbReference type="PROSITE" id="PS50995"/>
    </source>
</evidence>
<dbReference type="PANTHER" id="PTHR33164:SF57">
    <property type="entry name" value="MARR-FAMILY TRANSCRIPTIONAL REGULATOR"/>
    <property type="match status" value="1"/>
</dbReference>
<dbReference type="GO" id="GO:0006950">
    <property type="term" value="P:response to stress"/>
    <property type="evidence" value="ECO:0007669"/>
    <property type="project" value="TreeGrafter"/>
</dbReference>
<reference evidence="2" key="1">
    <citation type="submission" date="2020-02" db="EMBL/GenBank/DDBJ databases">
        <authorList>
            <person name="Meier V. D."/>
        </authorList>
    </citation>
    <scope>NUCLEOTIDE SEQUENCE</scope>
    <source>
        <strain evidence="2">AVDCRST_MAG30</strain>
    </source>
</reference>
<dbReference type="Gene3D" id="1.10.10.10">
    <property type="entry name" value="Winged helix-like DNA-binding domain superfamily/Winged helix DNA-binding domain"/>
    <property type="match status" value="1"/>
</dbReference>
<dbReference type="AlphaFoldDB" id="A0A6J4SZT4"/>
<dbReference type="EMBL" id="CADCVS010000316">
    <property type="protein sequence ID" value="CAA9509912.1"/>
    <property type="molecule type" value="Genomic_DNA"/>
</dbReference>
<accession>A0A6J4SZT4</accession>
<evidence type="ECO:0000313" key="2">
    <source>
        <dbReference type="EMBL" id="CAA9509912.1"/>
    </source>
</evidence>
<sequence>MSKARTANLLGALAGAVVGEFEAPLKAHPNQNTSSVAALKLIADAEGCSNAELSQALRLSHPATVRLVDKLESAGLVESRAGTDRRAVALHLTEDGRRRVRALLDERARALDAVVDLLPTEQRRQLDRIAETLLRAMTGSPLAGAHICRLCDEHACPAGRCPVHQRAVELLPQTDHA</sequence>
<dbReference type="SUPFAM" id="SSF46785">
    <property type="entry name" value="Winged helix' DNA-binding domain"/>
    <property type="match status" value="1"/>
</dbReference>
<dbReference type="InterPro" id="IPR000835">
    <property type="entry name" value="HTH_MarR-typ"/>
</dbReference>
<gene>
    <name evidence="2" type="ORF">AVDCRST_MAG30-2419</name>
</gene>